<dbReference type="EMBL" id="BQFW01000012">
    <property type="protein sequence ID" value="GJJ76686.1"/>
    <property type="molecule type" value="Genomic_DNA"/>
</dbReference>
<dbReference type="InterPro" id="IPR029473">
    <property type="entry name" value="MOR2-PAG1_mid"/>
</dbReference>
<feature type="compositionally biased region" description="Low complexity" evidence="1">
    <location>
        <begin position="190"/>
        <end position="212"/>
    </location>
</feature>
<feature type="region of interest" description="Disordered" evidence="1">
    <location>
        <begin position="129"/>
        <end position="215"/>
    </location>
</feature>
<dbReference type="GO" id="GO:0005938">
    <property type="term" value="C:cell cortex"/>
    <property type="evidence" value="ECO:0007669"/>
    <property type="project" value="TreeGrafter"/>
</dbReference>
<dbReference type="PANTHER" id="PTHR12295">
    <property type="entry name" value="FURRY-RELATED"/>
    <property type="match status" value="1"/>
</dbReference>
<feature type="compositionally biased region" description="Low complexity" evidence="1">
    <location>
        <begin position="2564"/>
        <end position="2579"/>
    </location>
</feature>
<feature type="domain" description="Cell morphogenesis central region" evidence="4">
    <location>
        <begin position="1176"/>
        <end position="1407"/>
    </location>
</feature>
<evidence type="ECO:0000256" key="1">
    <source>
        <dbReference type="SAM" id="MobiDB-lite"/>
    </source>
</evidence>
<dbReference type="OrthoDB" id="6287725at2759"/>
<feature type="compositionally biased region" description="Polar residues" evidence="1">
    <location>
        <begin position="2619"/>
        <end position="2633"/>
    </location>
</feature>
<feature type="compositionally biased region" description="Low complexity" evidence="1">
    <location>
        <begin position="2769"/>
        <end position="2799"/>
    </location>
</feature>
<dbReference type="InterPro" id="IPR025614">
    <property type="entry name" value="Cell_morpho_N"/>
</dbReference>
<evidence type="ECO:0000259" key="2">
    <source>
        <dbReference type="Pfam" id="PF14222"/>
    </source>
</evidence>
<feature type="region of interest" description="Disordered" evidence="1">
    <location>
        <begin position="2549"/>
        <end position="2828"/>
    </location>
</feature>
<sequence length="2828" mass="312662">MAHNGTDLDATTTSTASGASGGPSRDHYGGTRVAAAAAGPAPGPSAVGAGHRPALNDWKFPTTPRVSTPIPSDLHMAGQFEGLPHQLHHPIVASSSPVSIQPFQFQQQQQQQQQQAPDYFNHPMSSYAMQAQQRLQQQHQSSFMSHGDQHRDGANTPRSPYSVIGSVDGGVATDPHSGPLHDSSSLHNLQSAATQQTQSVQGSTHSHSQSQESVDRQGLLHHLPIYQYQMQHDLAQPGHTPLPPVPSMLPPQPQSSPLPHQLQTPSEFALKMLFTQFVKMAEAKLNAMIHLPLQDTEPDILSPLKQGVDPKFDKLLASLGSVARHRPKPVIDCVMLWRKGKIESSDDPSVKSASGDWSIHFKYRDPKAVIKERKSVVSLFIMSRSLIEIVSQVQKESLPDELGFRLEETVFSQLENVDPEFIQRSSNRTANMNALVELMGSLSNVRFATVSDRFIAELEKYKTGVPVKDKDRELRMEMLIRGMRYLNLKLYPEECLEETADFLQSCAGFFKMARGIRIKHAYAELFVQLLTPVAKVAVAEVNHPNWSKTVELIYPKARKMTNKPRHVQVAFPLVAMLLCVSKKDFFLKHWMSVFESCREKFKDKAMRLIAINCASQLLWVFLFRCSDGSGSTFRTLDTIVKMLFPSGRKSTTVLDGSLGHLVRIVHFIGSRHPDYATRSIIFLLLNLESLSNVIFTNLTMDMISPERMTIAVRSFMLILADLDKGHTKPVFPTSGDAVASATESTTSSDVLEPSIINRAGMRDTYDQMTAVLGKIAIVCDRNYGHTLILDEKYTTARSMFSAAALMATATGDGGASAVHQYSTLAVSYSKDKQVYFDLMTAWVTCLPRCMPSGIPLLKLVEMLSRYTAHVDPELRKASAAALVRIAQQCNAQVAVAGYSAFIGTVEDRLSELLAGLTVAGSGMPAERGLLGIYIQILEAWIQETRDKNPQDFNAKLDEIGQISTGALSSPATSTDGSRSFSSYGPQVSIASQLHTTEENGLLFLCSPSPVIRRYAINILQLAASFDRPEPSNGGPGEAKDAGMPASVSVRPRLEVTRIFHLLQNAVQELLQVDEYGNALKDCPLALHELIRLQIHHQKGSGEVFSLLAGSEHGVDVAIWRHCFPLLVTKIFHHFPGLCDSSLDTITRRLMLFYPAVITTTDLALSGGTLASKFSIKTTQVATDEMVEQWRTYLIFVCSTMVRHDHQSPAAPGHGRKKSAPSEKITCARDLFRLILPLLYSDRYSIRESVVTSLGRINAHLYKALLEDIQPHLYSVHDEFRSKSTSLKPPYQGKRNKKLDRLRAEIAHILDLTAPLLQNNALVQDEHITSSLKGYVRETLIFLLDSEVQHEWEFVKLRTQFCGFVCHLHNAISQVGNMETIMPFDLRLALFRVFEDWCGHGPNSFIRDGDNKSFWFGLDLANEVQMAEKFDLELAALRAMASLCQGPINNPTPSTRPDRTRTCFNVDEVFRWIESVFRSPDERLHSIAQNALEALLIHNQDRSELLEDALHQCYAGDMSQKFIQGHFTALVDIILRIESYPCQVHQMLSLALFKCGDSNIQIRTLAIKLLKVIEARYFPETCAGEYEIGIVNKLPTIYRQAQYVLSARLAQDRPEQTYSLLSEAMMRFDLVRTAWQGEMLYYIAPWLGNVELVVDRDDELSLTSFVILTNLFYLTVKYGDDHVKEVENLWIQLVAGDNFANIRPIIVFLLDLGLEKRNPEFVHPAKKVIVFLGRTTACSQMVDILVEEISPKAMVPKLKQERNHIQPPFVSNFYLASLDSLINGMEKRPAFSRGQLATVLLVDLAVEAGAELRRHLPLLLQALFVQLDHYTALICDQTRSLLVHLIHSIIIRESRSLDVIDESTDLVDFLNTKEGKPLWAYDDIISLSMRDSPELESLVYRSVQVFQASEMDIRQQWGETALQWATACPVRHIACRSFQIFRALSPSFNQHMLADMLARLSNTIADKSQEIQAFAMEILISLQSIMETFDSARMMQFPQIFWGSIACLYTGHDQEYLEGLKILEVVTSRLNLNDAQTLEFLLSYFPEQWDSDFMGIQPLLLKGLRSTTTEQISLRLLRRIMFVSENALIDPSDFRIVFLFLGILPLLAEGLETKDITEDCLQWAKDLVTIADRDGYPGISTLLGVYAKQRFRSQEDFWRQIAALMQNLFIEDLQAEIILFFMRLLYNSHGMYKHKALKCLKLLLPMVDTTRTEFLEIGPELVLPLLRLLLDAEYATEALEVLDAAMNLSEKSAELFKIRVPTDAQTPGLNFEDMTKGILGGGTGLERRIMSDTWSEPRREQFWQMTRANVNAVVLTCTGTGYWGADLEAMPEHESMHMRHPLVQNMDFVDQDGMLIGMDSNSAFGASYSLGRGDDPRHHDHHQYGDLVNTLDDLTEHFAESARVGDFRKRESAGYGNQAFGELANPVPDQWGGYRRSLIAGDPALNQQMGGANTAVPGAGAVEGLGLMNTGPHGFTRGHRHHRQGSKGSRDEFGSLYSVPHHDRIVEDDEEESTLMAAEILNKSLSINRSYSSIRSSFLMETAAPQVTTLAEDSTGPRLGSPVPGLGASSSSTGAGNRGSHSASSRVRLYAPGHGHHTHRSSSGSGSGLTGGVGAALVSRSLSGSQGPTGTVGQTRHRAGSSQSGSQSSSSLGRNHSGGSGNHSYDASSGGTPKATVTGHRARASCDDLSLSSSDDDDDDDDSTDSDDEDYESHPPDSGSLGPHRTRENSFERVTSTISALPGTASAGGPGGSGGSGGGGEGEGEGVGSRPGSRPGSLPGSRPGSRAGSHTGSVSGSPSSKRVADRSSSRLNVGPMDLVGAPNFYLSQK</sequence>
<evidence type="ECO:0000313" key="6">
    <source>
        <dbReference type="Proteomes" id="UP000827284"/>
    </source>
</evidence>
<feature type="compositionally biased region" description="Gly residues" evidence="1">
    <location>
        <begin position="2745"/>
        <end position="2768"/>
    </location>
</feature>
<feature type="domain" description="Cell morphogenesis protein N-terminal" evidence="2">
    <location>
        <begin position="372"/>
        <end position="941"/>
    </location>
</feature>
<protein>
    <recommendedName>
        <fullName evidence="7">Cell morphogenesis protein N-terminal domain-containing protein</fullName>
    </recommendedName>
</protein>
<proteinExistence type="predicted"/>
<evidence type="ECO:0008006" key="7">
    <source>
        <dbReference type="Google" id="ProtNLM"/>
    </source>
</evidence>
<dbReference type="GO" id="GO:0000902">
    <property type="term" value="P:cell morphogenesis"/>
    <property type="evidence" value="ECO:0007669"/>
    <property type="project" value="InterPro"/>
</dbReference>
<name>A0A9P3HHF1_9FUNG</name>
<comment type="caution">
    <text evidence="5">The sequence shown here is derived from an EMBL/GenBank/DDBJ whole genome shotgun (WGS) entry which is preliminary data.</text>
</comment>
<dbReference type="SUPFAM" id="SSF48371">
    <property type="entry name" value="ARM repeat"/>
    <property type="match status" value="2"/>
</dbReference>
<dbReference type="InterPro" id="IPR016024">
    <property type="entry name" value="ARM-type_fold"/>
</dbReference>
<dbReference type="InterPro" id="IPR039867">
    <property type="entry name" value="Furry/Tao3/Mor2"/>
</dbReference>
<feature type="compositionally biased region" description="Low complexity" evidence="1">
    <location>
        <begin position="33"/>
        <end position="50"/>
    </location>
</feature>
<feature type="compositionally biased region" description="Acidic residues" evidence="1">
    <location>
        <begin position="2693"/>
        <end position="2710"/>
    </location>
</feature>
<evidence type="ECO:0000259" key="4">
    <source>
        <dbReference type="Pfam" id="PF14228"/>
    </source>
</evidence>
<feature type="compositionally biased region" description="Low complexity" evidence="1">
    <location>
        <begin position="130"/>
        <end position="140"/>
    </location>
</feature>
<feature type="domain" description="Cell morphogenesis central region" evidence="4">
    <location>
        <begin position="1779"/>
        <end position="1960"/>
    </location>
</feature>
<reference evidence="5" key="1">
    <citation type="submission" date="2021-11" db="EMBL/GenBank/DDBJ databases">
        <authorList>
            <person name="Herlambang A."/>
            <person name="Guo Y."/>
            <person name="Takashima Y."/>
            <person name="Nishizawa T."/>
        </authorList>
    </citation>
    <scope>NUCLEOTIDE SEQUENCE</scope>
    <source>
        <strain evidence="5">E1425</strain>
    </source>
</reference>
<dbReference type="PANTHER" id="PTHR12295:SF30">
    <property type="entry name" value="PROTEIN FURRY"/>
    <property type="match status" value="1"/>
</dbReference>
<keyword evidence="6" id="KW-1185">Reference proteome</keyword>
<dbReference type="Pfam" id="PF14222">
    <property type="entry name" value="MOR2-PAG1_N"/>
    <property type="match status" value="1"/>
</dbReference>
<gene>
    <name evidence="5" type="ORF">EMPS_09045</name>
</gene>
<accession>A0A9P3HHF1</accession>
<dbReference type="Pfam" id="PF14228">
    <property type="entry name" value="MOR2-PAG1_mid"/>
    <property type="match status" value="3"/>
</dbReference>
<feature type="compositionally biased region" description="Low complexity" evidence="1">
    <location>
        <begin position="2639"/>
        <end position="2654"/>
    </location>
</feature>
<dbReference type="GO" id="GO:0030427">
    <property type="term" value="C:site of polarized growth"/>
    <property type="evidence" value="ECO:0007669"/>
    <property type="project" value="TreeGrafter"/>
</dbReference>
<feature type="domain" description="Cell morphogenesis protein C-terminal" evidence="3">
    <location>
        <begin position="1997"/>
        <end position="2248"/>
    </location>
</feature>
<evidence type="ECO:0000259" key="3">
    <source>
        <dbReference type="Pfam" id="PF14225"/>
    </source>
</evidence>
<evidence type="ECO:0000313" key="5">
    <source>
        <dbReference type="EMBL" id="GJJ76686.1"/>
    </source>
</evidence>
<feature type="region of interest" description="Disordered" evidence="1">
    <location>
        <begin position="1"/>
        <end position="55"/>
    </location>
</feature>
<dbReference type="InterPro" id="IPR025481">
    <property type="entry name" value="Cell_Morphogen_C"/>
</dbReference>
<reference evidence="5" key="2">
    <citation type="journal article" date="2022" name="Microbiol. Resour. Announc.">
        <title>Whole-Genome Sequence of Entomortierella parvispora E1425, a Mucoromycotan Fungus Associated with Burkholderiaceae-Related Endosymbiotic Bacteria.</title>
        <authorList>
            <person name="Herlambang A."/>
            <person name="Guo Y."/>
            <person name="Takashima Y."/>
            <person name="Narisawa K."/>
            <person name="Ohta H."/>
            <person name="Nishizawa T."/>
        </authorList>
    </citation>
    <scope>NUCLEOTIDE SEQUENCE</scope>
    <source>
        <strain evidence="5">E1425</strain>
    </source>
</reference>
<feature type="domain" description="Cell morphogenesis central region" evidence="4">
    <location>
        <begin position="1485"/>
        <end position="1718"/>
    </location>
</feature>
<dbReference type="Proteomes" id="UP000827284">
    <property type="component" value="Unassembled WGS sequence"/>
</dbReference>
<feature type="compositionally biased region" description="Gly residues" evidence="1">
    <location>
        <begin position="2604"/>
        <end position="2613"/>
    </location>
</feature>
<dbReference type="Pfam" id="PF14225">
    <property type="entry name" value="MOR2-PAG1_C"/>
    <property type="match status" value="1"/>
</dbReference>
<organism evidence="5 6">
    <name type="scientific">Entomortierella parvispora</name>
    <dbReference type="NCBI Taxonomy" id="205924"/>
    <lineage>
        <taxon>Eukaryota</taxon>
        <taxon>Fungi</taxon>
        <taxon>Fungi incertae sedis</taxon>
        <taxon>Mucoromycota</taxon>
        <taxon>Mortierellomycotina</taxon>
        <taxon>Mortierellomycetes</taxon>
        <taxon>Mortierellales</taxon>
        <taxon>Mortierellaceae</taxon>
        <taxon>Entomortierella</taxon>
    </lineage>
</organism>
<feature type="region of interest" description="Disordered" evidence="1">
    <location>
        <begin position="235"/>
        <end position="260"/>
    </location>
</feature>
<feature type="compositionally biased region" description="Pro residues" evidence="1">
    <location>
        <begin position="240"/>
        <end position="256"/>
    </location>
</feature>